<evidence type="ECO:0000256" key="27">
    <source>
        <dbReference type="ARBA" id="ARBA00023402"/>
    </source>
</evidence>
<comment type="catalytic activity">
    <reaction evidence="51">
        <text>(2E)-octadecenoyl-[ACP] + NADPH + H(+) = octadecanoyl-[ACP] + NADP(+)</text>
        <dbReference type="Rhea" id="RHEA:41928"/>
        <dbReference type="Rhea" id="RHEA-COMP:9655"/>
        <dbReference type="Rhea" id="RHEA-COMP:9656"/>
        <dbReference type="ChEBI" id="CHEBI:15378"/>
        <dbReference type="ChEBI" id="CHEBI:57783"/>
        <dbReference type="ChEBI" id="CHEBI:58349"/>
        <dbReference type="ChEBI" id="CHEBI:78489"/>
        <dbReference type="ChEBI" id="CHEBI:78495"/>
    </reaction>
    <physiologicalReaction direction="left-to-right" evidence="51">
        <dbReference type="Rhea" id="RHEA:41929"/>
    </physiologicalReaction>
</comment>
<evidence type="ECO:0000256" key="53">
    <source>
        <dbReference type="ARBA" id="ARBA00049171"/>
    </source>
</evidence>
<dbReference type="GO" id="GO:0004315">
    <property type="term" value="F:3-oxoacyl-[acyl-carrier-protein] synthase activity"/>
    <property type="evidence" value="ECO:0007669"/>
    <property type="project" value="UniProtKB-EC"/>
</dbReference>
<dbReference type="Pfam" id="PF13602">
    <property type="entry name" value="ADH_zinc_N_2"/>
    <property type="match status" value="1"/>
</dbReference>
<comment type="catalytic activity">
    <reaction evidence="23">
        <text>a (3R)-hydroxyacyl-[ACP] = a (2E)-enoyl-[ACP] + H2O</text>
        <dbReference type="Rhea" id="RHEA:13097"/>
        <dbReference type="Rhea" id="RHEA-COMP:9925"/>
        <dbReference type="Rhea" id="RHEA-COMP:9945"/>
        <dbReference type="ChEBI" id="CHEBI:15377"/>
        <dbReference type="ChEBI" id="CHEBI:78784"/>
        <dbReference type="ChEBI" id="CHEBI:78827"/>
        <dbReference type="EC" id="4.2.1.59"/>
    </reaction>
    <physiologicalReaction direction="left-to-right" evidence="23">
        <dbReference type="Rhea" id="RHEA:13098"/>
    </physiologicalReaction>
</comment>
<dbReference type="STRING" id="568069.A0A1J1IGX7"/>
<dbReference type="GO" id="GO:0006633">
    <property type="term" value="P:fatty acid biosynthetic process"/>
    <property type="evidence" value="ECO:0007669"/>
    <property type="project" value="UniProtKB-UniPathway"/>
</dbReference>
<dbReference type="PROSITE" id="PS00606">
    <property type="entry name" value="KS3_1"/>
    <property type="match status" value="1"/>
</dbReference>
<comment type="catalytic activity">
    <reaction evidence="25">
        <text>(3R)-hydroxyoctadecanoyl-[ACP] = (2E)-octadecenoyl-[ACP] + H2O</text>
        <dbReference type="Rhea" id="RHEA:41924"/>
        <dbReference type="Rhea" id="RHEA-COMP:9654"/>
        <dbReference type="Rhea" id="RHEA-COMP:9655"/>
        <dbReference type="ChEBI" id="CHEBI:15377"/>
        <dbReference type="ChEBI" id="CHEBI:78488"/>
        <dbReference type="ChEBI" id="CHEBI:78489"/>
    </reaction>
    <physiologicalReaction direction="left-to-right" evidence="25">
        <dbReference type="Rhea" id="RHEA:41925"/>
    </physiologicalReaction>
</comment>
<comment type="catalytic activity">
    <reaction evidence="41">
        <text>hexadecanoyl-[ACP] + malonyl-[ACP] + H(+) = 3-oxooctadecanoyl-[ACP] + holo-[ACP] + CO2</text>
        <dbReference type="Rhea" id="RHEA:41916"/>
        <dbReference type="Rhea" id="RHEA-COMP:9623"/>
        <dbReference type="Rhea" id="RHEA-COMP:9652"/>
        <dbReference type="Rhea" id="RHEA-COMP:9653"/>
        <dbReference type="Rhea" id="RHEA-COMP:9685"/>
        <dbReference type="ChEBI" id="CHEBI:15378"/>
        <dbReference type="ChEBI" id="CHEBI:16526"/>
        <dbReference type="ChEBI" id="CHEBI:64479"/>
        <dbReference type="ChEBI" id="CHEBI:78449"/>
        <dbReference type="ChEBI" id="CHEBI:78483"/>
        <dbReference type="ChEBI" id="CHEBI:78487"/>
    </reaction>
    <physiologicalReaction direction="left-to-right" evidence="41">
        <dbReference type="Rhea" id="RHEA:41917"/>
    </physiologicalReaction>
</comment>
<comment type="catalytic activity">
    <reaction evidence="19">
        <text>(3R)-hydroxyoctanoyl-[ACP] = (2E)-octenoyl-[ACP] + H2O</text>
        <dbReference type="Rhea" id="RHEA:41844"/>
        <dbReference type="Rhea" id="RHEA-COMP:9634"/>
        <dbReference type="Rhea" id="RHEA-COMP:9635"/>
        <dbReference type="ChEBI" id="CHEBI:15377"/>
        <dbReference type="ChEBI" id="CHEBI:78461"/>
        <dbReference type="ChEBI" id="CHEBI:78462"/>
    </reaction>
    <physiologicalReaction direction="left-to-right" evidence="19">
        <dbReference type="Rhea" id="RHEA:41845"/>
    </physiologicalReaction>
</comment>
<evidence type="ECO:0000256" key="28">
    <source>
        <dbReference type="ARBA" id="ARBA00023442"/>
    </source>
</evidence>
<dbReference type="Pfam" id="PF08659">
    <property type="entry name" value="KR"/>
    <property type="match status" value="1"/>
</dbReference>
<dbReference type="SMART" id="SM00823">
    <property type="entry name" value="PKS_PP"/>
    <property type="match status" value="1"/>
</dbReference>
<dbReference type="CDD" id="cd00833">
    <property type="entry name" value="PKS"/>
    <property type="match status" value="1"/>
</dbReference>
<dbReference type="GO" id="GO:0004312">
    <property type="term" value="F:fatty acid synthase activity"/>
    <property type="evidence" value="ECO:0007669"/>
    <property type="project" value="UniProtKB-EC"/>
</dbReference>
<comment type="catalytic activity">
    <reaction evidence="34">
        <text>tetradecanoyl-[ACP] + malonyl-[ACP] + H(+) = 3-oxohexadecanoyl-[ACP] + holo-[ACP] + CO2</text>
        <dbReference type="Rhea" id="RHEA:41900"/>
        <dbReference type="Rhea" id="RHEA-COMP:9623"/>
        <dbReference type="Rhea" id="RHEA-COMP:9648"/>
        <dbReference type="Rhea" id="RHEA-COMP:9649"/>
        <dbReference type="Rhea" id="RHEA-COMP:9685"/>
        <dbReference type="ChEBI" id="CHEBI:15378"/>
        <dbReference type="ChEBI" id="CHEBI:16526"/>
        <dbReference type="ChEBI" id="CHEBI:64479"/>
        <dbReference type="ChEBI" id="CHEBI:78449"/>
        <dbReference type="ChEBI" id="CHEBI:78477"/>
        <dbReference type="ChEBI" id="CHEBI:78478"/>
    </reaction>
    <physiologicalReaction direction="left-to-right" evidence="34">
        <dbReference type="Rhea" id="RHEA:41901"/>
    </physiologicalReaction>
</comment>
<dbReference type="SUPFAM" id="SSF47336">
    <property type="entry name" value="ACP-like"/>
    <property type="match status" value="1"/>
</dbReference>
<evidence type="ECO:0000256" key="40">
    <source>
        <dbReference type="ARBA" id="ARBA00047961"/>
    </source>
</evidence>
<dbReference type="GO" id="GO:0019171">
    <property type="term" value="F:(3R)-hydroxyacyl-[acyl-carrier-protein] dehydratase activity"/>
    <property type="evidence" value="ECO:0007669"/>
    <property type="project" value="UniProtKB-EC"/>
</dbReference>
<evidence type="ECO:0000256" key="51">
    <source>
        <dbReference type="ARBA" id="ARBA00049019"/>
    </source>
</evidence>
<comment type="catalytic activity">
    <reaction evidence="35">
        <text>(2E)-butenoyl-[ACP] + NADPH + H(+) = butanoyl-[ACP] + NADP(+)</text>
        <dbReference type="Rhea" id="RHEA:41812"/>
        <dbReference type="Rhea" id="RHEA-COMP:9627"/>
        <dbReference type="Rhea" id="RHEA-COMP:9628"/>
        <dbReference type="ChEBI" id="CHEBI:15378"/>
        <dbReference type="ChEBI" id="CHEBI:57783"/>
        <dbReference type="ChEBI" id="CHEBI:58349"/>
        <dbReference type="ChEBI" id="CHEBI:78453"/>
        <dbReference type="ChEBI" id="CHEBI:78454"/>
    </reaction>
    <physiologicalReaction direction="left-to-right" evidence="35">
        <dbReference type="Rhea" id="RHEA:41813"/>
    </physiologicalReaction>
</comment>
<evidence type="ECO:0000256" key="29">
    <source>
        <dbReference type="ARBA" id="ARBA00044883"/>
    </source>
</evidence>
<comment type="catalytic activity">
    <reaction evidence="43">
        <text>tetradecanoyl-[ACP] + H2O = tetradecanoate + holo-[ACP] + H(+)</text>
        <dbReference type="Rhea" id="RHEA:30123"/>
        <dbReference type="Rhea" id="RHEA-COMP:9648"/>
        <dbReference type="Rhea" id="RHEA-COMP:9685"/>
        <dbReference type="ChEBI" id="CHEBI:15377"/>
        <dbReference type="ChEBI" id="CHEBI:15378"/>
        <dbReference type="ChEBI" id="CHEBI:30807"/>
        <dbReference type="ChEBI" id="CHEBI:64479"/>
        <dbReference type="ChEBI" id="CHEBI:78477"/>
        <dbReference type="EC" id="3.1.2.14"/>
    </reaction>
    <physiologicalReaction direction="left-to-right" evidence="43">
        <dbReference type="Rhea" id="RHEA:30124"/>
    </physiologicalReaction>
</comment>
<dbReference type="PROSITE" id="PS00012">
    <property type="entry name" value="PHOSPHOPANTETHEINE"/>
    <property type="match status" value="1"/>
</dbReference>
<dbReference type="EC" id="4.2.1.59" evidence="6"/>
<comment type="catalytic activity">
    <reaction evidence="36">
        <text>dodecanoyl-[ACP] + malonyl-[ACP] + H(+) = 3-oxotetradecanoyl-[ACP] + holo-[ACP] + CO2</text>
        <dbReference type="Rhea" id="RHEA:41884"/>
        <dbReference type="Rhea" id="RHEA-COMP:9623"/>
        <dbReference type="Rhea" id="RHEA-COMP:9644"/>
        <dbReference type="Rhea" id="RHEA-COMP:9645"/>
        <dbReference type="Rhea" id="RHEA-COMP:9685"/>
        <dbReference type="ChEBI" id="CHEBI:15378"/>
        <dbReference type="ChEBI" id="CHEBI:16526"/>
        <dbReference type="ChEBI" id="CHEBI:64479"/>
        <dbReference type="ChEBI" id="CHEBI:65264"/>
        <dbReference type="ChEBI" id="CHEBI:78449"/>
        <dbReference type="ChEBI" id="CHEBI:78473"/>
    </reaction>
    <physiologicalReaction direction="left-to-right" evidence="36">
        <dbReference type="Rhea" id="RHEA:41885"/>
    </physiologicalReaction>
</comment>
<evidence type="ECO:0000256" key="30">
    <source>
        <dbReference type="ARBA" id="ARBA00047300"/>
    </source>
</evidence>
<comment type="catalytic activity">
    <reaction evidence="44">
        <text>(2E)-octenoyl-[ACP] + NADPH + H(+) = octanoyl-[ACP] + NADP(+)</text>
        <dbReference type="Rhea" id="RHEA:41848"/>
        <dbReference type="Rhea" id="RHEA-COMP:9635"/>
        <dbReference type="Rhea" id="RHEA-COMP:9636"/>
        <dbReference type="ChEBI" id="CHEBI:15378"/>
        <dbReference type="ChEBI" id="CHEBI:57783"/>
        <dbReference type="ChEBI" id="CHEBI:58349"/>
        <dbReference type="ChEBI" id="CHEBI:78462"/>
        <dbReference type="ChEBI" id="CHEBI:78463"/>
    </reaction>
    <physiologicalReaction direction="left-to-right" evidence="44">
        <dbReference type="Rhea" id="RHEA:41849"/>
    </physiologicalReaction>
</comment>
<evidence type="ECO:0000256" key="39">
    <source>
        <dbReference type="ARBA" id="ARBA00047953"/>
    </source>
</evidence>
<evidence type="ECO:0000256" key="19">
    <source>
        <dbReference type="ARBA" id="ARBA00023332"/>
    </source>
</evidence>
<evidence type="ECO:0000256" key="60">
    <source>
        <dbReference type="PROSITE-ProRule" id="PRU01363"/>
    </source>
</evidence>
<evidence type="ECO:0000256" key="1">
    <source>
        <dbReference type="ARBA" id="ARBA00005189"/>
    </source>
</evidence>
<evidence type="ECO:0000256" key="33">
    <source>
        <dbReference type="ARBA" id="ARBA00047440"/>
    </source>
</evidence>
<dbReference type="Pfam" id="PF00550">
    <property type="entry name" value="PP-binding"/>
    <property type="match status" value="1"/>
</dbReference>
<dbReference type="Pfam" id="PF21089">
    <property type="entry name" value="PKS_DH_N"/>
    <property type="match status" value="1"/>
</dbReference>
<dbReference type="InterPro" id="IPR020841">
    <property type="entry name" value="PKS_Beta-ketoAc_synthase_dom"/>
</dbReference>
<comment type="catalytic activity">
    <reaction evidence="46">
        <text>3-oxohexanoyl-[ACP] + NADPH + H(+) = (3R)-hydroxyhexanoyl-[ACP] + NADP(+)</text>
        <dbReference type="Rhea" id="RHEA:41824"/>
        <dbReference type="Rhea" id="RHEA-COMP:9629"/>
        <dbReference type="Rhea" id="RHEA-COMP:9630"/>
        <dbReference type="ChEBI" id="CHEBI:15378"/>
        <dbReference type="ChEBI" id="CHEBI:57783"/>
        <dbReference type="ChEBI" id="CHEBI:58349"/>
        <dbReference type="ChEBI" id="CHEBI:78456"/>
        <dbReference type="ChEBI" id="CHEBI:78457"/>
    </reaction>
    <physiologicalReaction direction="left-to-right" evidence="46">
        <dbReference type="Rhea" id="RHEA:41825"/>
    </physiologicalReaction>
</comment>
<evidence type="ECO:0000256" key="52">
    <source>
        <dbReference type="ARBA" id="ARBA00049109"/>
    </source>
</evidence>
<evidence type="ECO:0000256" key="23">
    <source>
        <dbReference type="ARBA" id="ARBA00023394"/>
    </source>
</evidence>
<dbReference type="SUPFAM" id="SSF53474">
    <property type="entry name" value="alpha/beta-Hydrolases"/>
    <property type="match status" value="1"/>
</dbReference>
<evidence type="ECO:0000256" key="7">
    <source>
        <dbReference type="ARBA" id="ARBA00013191"/>
    </source>
</evidence>
<dbReference type="GO" id="GO:0031177">
    <property type="term" value="F:phosphopantetheine binding"/>
    <property type="evidence" value="ECO:0007669"/>
    <property type="project" value="InterPro"/>
</dbReference>
<evidence type="ECO:0000259" key="62">
    <source>
        <dbReference type="PROSITE" id="PS52004"/>
    </source>
</evidence>
<dbReference type="GO" id="GO:0016297">
    <property type="term" value="F:fatty acyl-[ACP] hydrolase activity"/>
    <property type="evidence" value="ECO:0007669"/>
    <property type="project" value="UniProtKB-EC"/>
</dbReference>
<comment type="catalytic activity">
    <reaction evidence="56">
        <text>3-oxooctanoyl-[ACP] + NADPH + H(+) = (3R)-hydroxyoctanoyl-[ACP] + NADP(+)</text>
        <dbReference type="Rhea" id="RHEA:41840"/>
        <dbReference type="Rhea" id="RHEA-COMP:9633"/>
        <dbReference type="Rhea" id="RHEA-COMP:9634"/>
        <dbReference type="ChEBI" id="CHEBI:15378"/>
        <dbReference type="ChEBI" id="CHEBI:57783"/>
        <dbReference type="ChEBI" id="CHEBI:58349"/>
        <dbReference type="ChEBI" id="CHEBI:78460"/>
        <dbReference type="ChEBI" id="CHEBI:78461"/>
    </reaction>
    <physiologicalReaction direction="left-to-right" evidence="56">
        <dbReference type="Rhea" id="RHEA:41841"/>
    </physiologicalReaction>
</comment>
<dbReference type="InterPro" id="IPR001031">
    <property type="entry name" value="Thioesterase"/>
</dbReference>
<evidence type="ECO:0000256" key="14">
    <source>
        <dbReference type="ARBA" id="ARBA00022799"/>
    </source>
</evidence>
<comment type="catalytic activity">
    <reaction evidence="49">
        <text>hexadecanoyl-[ACP] + H2O = hexadecanoate + holo-[ACP] + H(+)</text>
        <dbReference type="Rhea" id="RHEA:41932"/>
        <dbReference type="Rhea" id="RHEA-COMP:9652"/>
        <dbReference type="Rhea" id="RHEA-COMP:9685"/>
        <dbReference type="ChEBI" id="CHEBI:7896"/>
        <dbReference type="ChEBI" id="CHEBI:15377"/>
        <dbReference type="ChEBI" id="CHEBI:15378"/>
        <dbReference type="ChEBI" id="CHEBI:64479"/>
        <dbReference type="ChEBI" id="CHEBI:78483"/>
        <dbReference type="EC" id="3.1.2.14"/>
    </reaction>
    <physiologicalReaction direction="left-to-right" evidence="49">
        <dbReference type="Rhea" id="RHEA:41933"/>
    </physiologicalReaction>
</comment>
<evidence type="ECO:0000256" key="36">
    <source>
        <dbReference type="ARBA" id="ARBA00047578"/>
    </source>
</evidence>
<comment type="catalytic activity">
    <reaction evidence="32">
        <text>a (3R)-hydroxyacyl-[ACP] + NADP(+) = a 3-oxoacyl-[ACP] + NADPH + H(+)</text>
        <dbReference type="Rhea" id="RHEA:17397"/>
        <dbReference type="Rhea" id="RHEA-COMP:9916"/>
        <dbReference type="Rhea" id="RHEA-COMP:9945"/>
        <dbReference type="ChEBI" id="CHEBI:15378"/>
        <dbReference type="ChEBI" id="CHEBI:57783"/>
        <dbReference type="ChEBI" id="CHEBI:58349"/>
        <dbReference type="ChEBI" id="CHEBI:78776"/>
        <dbReference type="ChEBI" id="CHEBI:78827"/>
        <dbReference type="EC" id="1.1.1.100"/>
    </reaction>
    <physiologicalReaction direction="right-to-left" evidence="32">
        <dbReference type="Rhea" id="RHEA:17399"/>
    </physiologicalReaction>
</comment>
<evidence type="ECO:0000256" key="42">
    <source>
        <dbReference type="ARBA" id="ARBA00048281"/>
    </source>
</evidence>
<dbReference type="GO" id="GO:0004316">
    <property type="term" value="F:3-oxoacyl-[acyl-carrier-protein] reductase (NADPH) activity"/>
    <property type="evidence" value="ECO:0007669"/>
    <property type="project" value="UniProtKB-EC"/>
</dbReference>
<dbReference type="EC" id="3.1.2.14" evidence="3"/>
<evidence type="ECO:0000256" key="55">
    <source>
        <dbReference type="ARBA" id="ARBA00049414"/>
    </source>
</evidence>
<dbReference type="InterPro" id="IPR001227">
    <property type="entry name" value="Ac_transferase_dom_sf"/>
</dbReference>
<dbReference type="InterPro" id="IPR016036">
    <property type="entry name" value="Malonyl_transacylase_ACP-bd"/>
</dbReference>
<dbReference type="InterPro" id="IPR050091">
    <property type="entry name" value="PKS_NRPS_Biosynth_Enz"/>
</dbReference>
<evidence type="ECO:0000256" key="16">
    <source>
        <dbReference type="ARBA" id="ARBA00022990"/>
    </source>
</evidence>
<comment type="pathway">
    <text evidence="1">Lipid metabolism.</text>
</comment>
<comment type="catalytic activity">
    <reaction evidence="29">
        <text>acetyl-CoA + n malonyl-CoA + 2n NADPH + 2n H(+) = a long-chain fatty acid + (n+1) CoA + n CO2 + 2n NADP(+).</text>
        <dbReference type="EC" id="2.3.1.85"/>
    </reaction>
</comment>
<comment type="catalytic activity">
    <reaction evidence="39">
        <text>3-oxobutanoyl-[ACP] + NADPH + H(+) = (3R)-hydroxybutanoyl-[ACP] + NADP(+)</text>
        <dbReference type="Rhea" id="RHEA:41804"/>
        <dbReference type="Rhea" id="RHEA-COMP:9625"/>
        <dbReference type="Rhea" id="RHEA-COMP:9626"/>
        <dbReference type="ChEBI" id="CHEBI:15378"/>
        <dbReference type="ChEBI" id="CHEBI:57783"/>
        <dbReference type="ChEBI" id="CHEBI:58349"/>
        <dbReference type="ChEBI" id="CHEBI:78450"/>
        <dbReference type="ChEBI" id="CHEBI:78451"/>
    </reaction>
    <physiologicalReaction direction="left-to-right" evidence="39">
        <dbReference type="Rhea" id="RHEA:41805"/>
    </physiologicalReaction>
</comment>
<evidence type="ECO:0000256" key="21">
    <source>
        <dbReference type="ARBA" id="ARBA00023373"/>
    </source>
</evidence>
<keyword evidence="13" id="KW-0808">Transferase</keyword>
<evidence type="ECO:0000256" key="4">
    <source>
        <dbReference type="ARBA" id="ARBA00012873"/>
    </source>
</evidence>
<evidence type="ECO:0000256" key="31">
    <source>
        <dbReference type="ARBA" id="ARBA00047394"/>
    </source>
</evidence>
<comment type="catalytic activity">
    <reaction evidence="50">
        <text>3-oxotetradecanoyl-[ACP] + NADPH + H(+) = (3R)-hydroxytetradecanoyl-[ACP] + NADP(+)</text>
        <dbReference type="Rhea" id="RHEA:41888"/>
        <dbReference type="Rhea" id="RHEA-COMP:9645"/>
        <dbReference type="Rhea" id="RHEA-COMP:9646"/>
        <dbReference type="ChEBI" id="CHEBI:15378"/>
        <dbReference type="ChEBI" id="CHEBI:57783"/>
        <dbReference type="ChEBI" id="CHEBI:58349"/>
        <dbReference type="ChEBI" id="CHEBI:78473"/>
        <dbReference type="ChEBI" id="CHEBI:78474"/>
    </reaction>
    <physiologicalReaction direction="left-to-right" evidence="50">
        <dbReference type="Rhea" id="RHEA:41889"/>
    </physiologicalReaction>
</comment>
<evidence type="ECO:0000256" key="59">
    <source>
        <dbReference type="ARBA" id="ARBA00049533"/>
    </source>
</evidence>
<evidence type="ECO:0000256" key="18">
    <source>
        <dbReference type="ARBA" id="ARBA00023268"/>
    </source>
</evidence>
<evidence type="ECO:0000256" key="49">
    <source>
        <dbReference type="ARBA" id="ARBA00048704"/>
    </source>
</evidence>
<keyword evidence="18" id="KW-0511">Multifunctional enzyme</keyword>
<comment type="catalytic activity">
    <reaction evidence="20">
        <text>(3R)-hydroxydodecanoyl-[ACP] = (2E)-dodecenoyl-[ACP] + H2O</text>
        <dbReference type="Rhea" id="RHEA:41876"/>
        <dbReference type="Rhea" id="RHEA-COMP:9642"/>
        <dbReference type="Rhea" id="RHEA-COMP:9643"/>
        <dbReference type="ChEBI" id="CHEBI:15377"/>
        <dbReference type="ChEBI" id="CHEBI:78470"/>
        <dbReference type="ChEBI" id="CHEBI:78472"/>
    </reaction>
    <physiologicalReaction direction="left-to-right" evidence="20">
        <dbReference type="Rhea" id="RHEA:41877"/>
    </physiologicalReaction>
</comment>
<dbReference type="InterPro" id="IPR014043">
    <property type="entry name" value="Acyl_transferase_dom"/>
</dbReference>
<dbReference type="Pfam" id="PF21149">
    <property type="entry name" value="FAS_pseudo-KR"/>
    <property type="match status" value="1"/>
</dbReference>
<evidence type="ECO:0000256" key="13">
    <source>
        <dbReference type="ARBA" id="ARBA00022679"/>
    </source>
</evidence>
<evidence type="ECO:0000256" key="2">
    <source>
        <dbReference type="ARBA" id="ARBA00012004"/>
    </source>
</evidence>
<evidence type="ECO:0000256" key="6">
    <source>
        <dbReference type="ARBA" id="ARBA00013167"/>
    </source>
</evidence>
<evidence type="ECO:0000256" key="5">
    <source>
        <dbReference type="ARBA" id="ARBA00012948"/>
    </source>
</evidence>
<dbReference type="InterPro" id="IPR029058">
    <property type="entry name" value="AB_hydrolase_fold"/>
</dbReference>
<feature type="active site" description="Proton acceptor; for dehydratase activity" evidence="60">
    <location>
        <position position="904"/>
    </location>
</feature>
<proteinExistence type="predicted"/>
<dbReference type="EC" id="2.3.1.41" evidence="7"/>
<comment type="catalytic activity">
    <reaction evidence="24">
        <text>(3R)-hydroxytetradecanoyl-[ACP] = (2E)-tetradecenoyl-[ACP] + H2O</text>
        <dbReference type="Rhea" id="RHEA:41892"/>
        <dbReference type="Rhea" id="RHEA-COMP:9646"/>
        <dbReference type="Rhea" id="RHEA-COMP:9647"/>
        <dbReference type="ChEBI" id="CHEBI:15377"/>
        <dbReference type="ChEBI" id="CHEBI:78474"/>
        <dbReference type="ChEBI" id="CHEBI:78475"/>
    </reaction>
    <physiologicalReaction direction="left-to-right" evidence="24">
        <dbReference type="Rhea" id="RHEA:41893"/>
    </physiologicalReaction>
</comment>
<evidence type="ECO:0000256" key="43">
    <source>
        <dbReference type="ARBA" id="ARBA00048289"/>
    </source>
</evidence>
<evidence type="ECO:0000259" key="63">
    <source>
        <dbReference type="PROSITE" id="PS52019"/>
    </source>
</evidence>
<dbReference type="InterPro" id="IPR014031">
    <property type="entry name" value="Ketoacyl_synth_C"/>
</dbReference>
<dbReference type="Gene3D" id="3.40.50.1820">
    <property type="entry name" value="alpha/beta hydrolase"/>
    <property type="match status" value="1"/>
</dbReference>
<evidence type="ECO:0000256" key="56">
    <source>
        <dbReference type="ARBA" id="ARBA00049422"/>
    </source>
</evidence>
<comment type="catalytic activity">
    <reaction evidence="57">
        <text>butanoyl-[ACP] + malonyl-[ACP] + H(+) = 3-oxohexanoyl-[ACP] + holo-[ACP] + CO2</text>
        <dbReference type="Rhea" id="RHEA:41820"/>
        <dbReference type="Rhea" id="RHEA-COMP:9623"/>
        <dbReference type="Rhea" id="RHEA-COMP:9628"/>
        <dbReference type="Rhea" id="RHEA-COMP:9629"/>
        <dbReference type="Rhea" id="RHEA-COMP:9685"/>
        <dbReference type="ChEBI" id="CHEBI:15378"/>
        <dbReference type="ChEBI" id="CHEBI:16526"/>
        <dbReference type="ChEBI" id="CHEBI:64479"/>
        <dbReference type="ChEBI" id="CHEBI:78449"/>
        <dbReference type="ChEBI" id="CHEBI:78454"/>
        <dbReference type="ChEBI" id="CHEBI:78456"/>
    </reaction>
    <physiologicalReaction direction="left-to-right" evidence="57">
        <dbReference type="Rhea" id="RHEA:41821"/>
    </physiologicalReaction>
</comment>
<keyword evidence="11" id="KW-0596">Phosphopantetheine</keyword>
<dbReference type="PANTHER" id="PTHR43775">
    <property type="entry name" value="FATTY ACID SYNTHASE"/>
    <property type="match status" value="1"/>
</dbReference>
<dbReference type="InterPro" id="IPR032821">
    <property type="entry name" value="PKS_assoc"/>
</dbReference>
<evidence type="ECO:0000256" key="34">
    <source>
        <dbReference type="ARBA" id="ARBA00047451"/>
    </source>
</evidence>
<evidence type="ECO:0000256" key="45">
    <source>
        <dbReference type="ARBA" id="ARBA00048506"/>
    </source>
</evidence>
<name>A0A1J1IGX7_9DIPT</name>
<dbReference type="PANTHER" id="PTHR43775:SF23">
    <property type="entry name" value="FATTY ACID SYNTHASE 3"/>
    <property type="match status" value="1"/>
</dbReference>
<dbReference type="InterPro" id="IPR011032">
    <property type="entry name" value="GroES-like_sf"/>
</dbReference>
<dbReference type="InterPro" id="IPR014030">
    <property type="entry name" value="Ketoacyl_synth_N"/>
</dbReference>
<evidence type="ECO:0000256" key="12">
    <source>
        <dbReference type="ARBA" id="ARBA00022553"/>
    </source>
</evidence>
<keyword evidence="15" id="KW-0663">Pyridoxal phosphate</keyword>
<dbReference type="EC" id="1.3.1.39" evidence="2"/>
<keyword evidence="12" id="KW-0597">Phosphoprotein</keyword>
<dbReference type="PROSITE" id="PS52004">
    <property type="entry name" value="KS3_2"/>
    <property type="match status" value="1"/>
</dbReference>
<protein>
    <recommendedName>
        <fullName evidence="10">Fatty acid synthase</fullName>
        <ecNumber evidence="5">1.1.1.100</ecNumber>
        <ecNumber evidence="2">1.3.1.39</ecNumber>
        <ecNumber evidence="8">2.3.1.38</ecNumber>
        <ecNumber evidence="9">2.3.1.39</ecNumber>
        <ecNumber evidence="7">2.3.1.41</ecNumber>
        <ecNumber evidence="4">2.3.1.85</ecNumber>
        <ecNumber evidence="3">3.1.2.14</ecNumber>
        <ecNumber evidence="6">4.2.1.59</ecNumber>
    </recommendedName>
</protein>
<feature type="active site" description="Proton donor; for dehydratase activity" evidence="60">
    <location>
        <position position="1052"/>
    </location>
</feature>
<comment type="catalytic activity">
    <reaction evidence="42">
        <text>(2E)-dodecenoyl-[ACP] + NADPH + H(+) = dodecanoyl-[ACP] + NADP(+)</text>
        <dbReference type="Rhea" id="RHEA:41880"/>
        <dbReference type="Rhea" id="RHEA-COMP:9643"/>
        <dbReference type="Rhea" id="RHEA-COMP:9644"/>
        <dbReference type="ChEBI" id="CHEBI:15378"/>
        <dbReference type="ChEBI" id="CHEBI:57783"/>
        <dbReference type="ChEBI" id="CHEBI:58349"/>
        <dbReference type="ChEBI" id="CHEBI:65264"/>
        <dbReference type="ChEBI" id="CHEBI:78472"/>
    </reaction>
    <physiologicalReaction direction="left-to-right" evidence="42">
        <dbReference type="Rhea" id="RHEA:41881"/>
    </physiologicalReaction>
</comment>
<feature type="region of interest" description="C-terminal hotdog fold" evidence="60">
    <location>
        <begin position="1003"/>
        <end position="1124"/>
    </location>
</feature>
<dbReference type="InterPro" id="IPR016035">
    <property type="entry name" value="Acyl_Trfase/lysoPLipase"/>
</dbReference>
<dbReference type="CDD" id="cd05195">
    <property type="entry name" value="enoyl_red"/>
    <property type="match status" value="1"/>
</dbReference>
<evidence type="ECO:0000313" key="64">
    <source>
        <dbReference type="EMBL" id="CRK99509.1"/>
    </source>
</evidence>
<dbReference type="EC" id="2.3.1.39" evidence="9"/>
<comment type="catalytic activity">
    <reaction evidence="22">
        <text>(3R)-hydroxydecanoyl-[ACP] = (2E)-decenoyl-[ACP] + H2O</text>
        <dbReference type="Rhea" id="RHEA:41860"/>
        <dbReference type="Rhea" id="RHEA-COMP:9638"/>
        <dbReference type="Rhea" id="RHEA-COMP:9639"/>
        <dbReference type="ChEBI" id="CHEBI:15377"/>
        <dbReference type="ChEBI" id="CHEBI:78466"/>
        <dbReference type="ChEBI" id="CHEBI:78467"/>
    </reaction>
    <physiologicalReaction direction="left-to-right" evidence="22">
        <dbReference type="Rhea" id="RHEA:41861"/>
    </physiologicalReaction>
</comment>
<evidence type="ECO:0000259" key="61">
    <source>
        <dbReference type="PROSITE" id="PS50075"/>
    </source>
</evidence>
<comment type="catalytic activity">
    <reaction evidence="52">
        <text>decanoyl-[ACP] + malonyl-[ACP] + H(+) = 3-oxododecanoyl-[ACP] + holo-[ACP] + CO2</text>
        <dbReference type="Rhea" id="RHEA:41868"/>
        <dbReference type="Rhea" id="RHEA-COMP:9623"/>
        <dbReference type="Rhea" id="RHEA-COMP:9640"/>
        <dbReference type="Rhea" id="RHEA-COMP:9641"/>
        <dbReference type="Rhea" id="RHEA-COMP:9685"/>
        <dbReference type="ChEBI" id="CHEBI:15378"/>
        <dbReference type="ChEBI" id="CHEBI:16526"/>
        <dbReference type="ChEBI" id="CHEBI:64479"/>
        <dbReference type="ChEBI" id="CHEBI:78449"/>
        <dbReference type="ChEBI" id="CHEBI:78468"/>
        <dbReference type="ChEBI" id="CHEBI:78469"/>
    </reaction>
    <physiologicalReaction direction="left-to-right" evidence="52">
        <dbReference type="Rhea" id="RHEA:41869"/>
    </physiologicalReaction>
</comment>
<dbReference type="Pfam" id="PF00109">
    <property type="entry name" value="ketoacyl-synt"/>
    <property type="match status" value="1"/>
</dbReference>
<dbReference type="SUPFAM" id="SSF50129">
    <property type="entry name" value="GroES-like"/>
    <property type="match status" value="1"/>
</dbReference>
<reference evidence="64 65" key="1">
    <citation type="submission" date="2015-04" db="EMBL/GenBank/DDBJ databases">
        <authorList>
            <person name="Syromyatnikov M.Y."/>
            <person name="Popov V.N."/>
        </authorList>
    </citation>
    <scope>NUCLEOTIDE SEQUENCE [LARGE SCALE GENOMIC DNA]</scope>
</reference>
<dbReference type="Pfam" id="PF02801">
    <property type="entry name" value="Ketoacyl-synt_C"/>
    <property type="match status" value="1"/>
</dbReference>
<dbReference type="Pfam" id="PF16197">
    <property type="entry name" value="KAsynt_C_assoc"/>
    <property type="match status" value="1"/>
</dbReference>
<comment type="catalytic activity">
    <reaction evidence="33">
        <text>3-oxodecanoyl-[ACP] + NADPH + H(+) = (3R)-hydroxydecanoyl-[ACP] + NADP(+)</text>
        <dbReference type="Rhea" id="RHEA:41856"/>
        <dbReference type="Rhea" id="RHEA-COMP:9637"/>
        <dbReference type="Rhea" id="RHEA-COMP:9638"/>
        <dbReference type="ChEBI" id="CHEBI:15378"/>
        <dbReference type="ChEBI" id="CHEBI:57783"/>
        <dbReference type="ChEBI" id="CHEBI:58349"/>
        <dbReference type="ChEBI" id="CHEBI:78464"/>
        <dbReference type="ChEBI" id="CHEBI:78466"/>
    </reaction>
    <physiologicalReaction direction="left-to-right" evidence="33">
        <dbReference type="Rhea" id="RHEA:41857"/>
    </physiologicalReaction>
</comment>
<dbReference type="SUPFAM" id="SSF53901">
    <property type="entry name" value="Thiolase-like"/>
    <property type="match status" value="1"/>
</dbReference>
<dbReference type="Gene3D" id="1.10.1200.10">
    <property type="entry name" value="ACP-like"/>
    <property type="match status" value="1"/>
</dbReference>
<dbReference type="EMBL" id="CVRI01000051">
    <property type="protein sequence ID" value="CRK99509.1"/>
    <property type="molecule type" value="Genomic_DNA"/>
</dbReference>
<comment type="catalytic activity">
    <reaction evidence="48">
        <text>holo-[ACP] + acetyl-CoA = acetyl-[ACP] + CoA</text>
        <dbReference type="Rhea" id="RHEA:41788"/>
        <dbReference type="Rhea" id="RHEA-COMP:9621"/>
        <dbReference type="Rhea" id="RHEA-COMP:9685"/>
        <dbReference type="ChEBI" id="CHEBI:57287"/>
        <dbReference type="ChEBI" id="CHEBI:57288"/>
        <dbReference type="ChEBI" id="CHEBI:64479"/>
        <dbReference type="ChEBI" id="CHEBI:78446"/>
        <dbReference type="EC" id="2.3.1.38"/>
    </reaction>
    <physiologicalReaction direction="left-to-right" evidence="48">
        <dbReference type="Rhea" id="RHEA:41789"/>
    </physiologicalReaction>
</comment>
<dbReference type="Proteomes" id="UP000183832">
    <property type="component" value="Unassembled WGS sequence"/>
</dbReference>
<evidence type="ECO:0000256" key="15">
    <source>
        <dbReference type="ARBA" id="ARBA00022898"/>
    </source>
</evidence>
<dbReference type="SMART" id="SM00829">
    <property type="entry name" value="PKS_ER"/>
    <property type="match status" value="1"/>
</dbReference>
<comment type="catalytic activity">
    <reaction evidence="58">
        <text>(2E)-decenoyl-[ACP] + NADPH + H(+) = decanoyl-[ACP] + NADP(+)</text>
        <dbReference type="Rhea" id="RHEA:41864"/>
        <dbReference type="Rhea" id="RHEA-COMP:9639"/>
        <dbReference type="Rhea" id="RHEA-COMP:9640"/>
        <dbReference type="ChEBI" id="CHEBI:15378"/>
        <dbReference type="ChEBI" id="CHEBI:57783"/>
        <dbReference type="ChEBI" id="CHEBI:58349"/>
        <dbReference type="ChEBI" id="CHEBI:78467"/>
        <dbReference type="ChEBI" id="CHEBI:78468"/>
    </reaction>
    <physiologicalReaction direction="left-to-right" evidence="58">
        <dbReference type="Rhea" id="RHEA:41865"/>
    </physiologicalReaction>
</comment>
<dbReference type="InterPro" id="IPR057326">
    <property type="entry name" value="KR_dom"/>
</dbReference>
<dbReference type="EC" id="2.3.1.38" evidence="8"/>
<dbReference type="Pfam" id="PF00698">
    <property type="entry name" value="Acyl_transf_1"/>
    <property type="match status" value="1"/>
</dbReference>
<comment type="catalytic activity">
    <reaction evidence="40">
        <text>acetyl-[ACP] + malonyl-[ACP] + H(+) = 3-oxobutanoyl-[ACP] + holo-[ACP] + CO2</text>
        <dbReference type="Rhea" id="RHEA:41800"/>
        <dbReference type="Rhea" id="RHEA-COMP:9621"/>
        <dbReference type="Rhea" id="RHEA-COMP:9623"/>
        <dbReference type="Rhea" id="RHEA-COMP:9625"/>
        <dbReference type="Rhea" id="RHEA-COMP:9685"/>
        <dbReference type="ChEBI" id="CHEBI:15378"/>
        <dbReference type="ChEBI" id="CHEBI:16526"/>
        <dbReference type="ChEBI" id="CHEBI:64479"/>
        <dbReference type="ChEBI" id="CHEBI:78446"/>
        <dbReference type="ChEBI" id="CHEBI:78449"/>
        <dbReference type="ChEBI" id="CHEBI:78450"/>
    </reaction>
    <physiologicalReaction direction="left-to-right" evidence="40">
        <dbReference type="Rhea" id="RHEA:41801"/>
    </physiologicalReaction>
</comment>
<dbReference type="InterPro" id="IPR036291">
    <property type="entry name" value="NAD(P)-bd_dom_sf"/>
</dbReference>
<dbReference type="InterPro" id="IPR018201">
    <property type="entry name" value="Ketoacyl_synth_AS"/>
</dbReference>
<evidence type="ECO:0000256" key="54">
    <source>
        <dbReference type="ARBA" id="ARBA00049263"/>
    </source>
</evidence>
<dbReference type="PROSITE" id="PS52019">
    <property type="entry name" value="PKS_MFAS_DH"/>
    <property type="match status" value="1"/>
</dbReference>
<evidence type="ECO:0000256" key="24">
    <source>
        <dbReference type="ARBA" id="ARBA00023398"/>
    </source>
</evidence>
<dbReference type="OrthoDB" id="329835at2759"/>
<comment type="catalytic activity">
    <reaction evidence="47">
        <text>a 2,3-saturated acyl-[ACP] + NADP(+) = a (2E)-enoyl-[ACP] + NADPH + H(+)</text>
        <dbReference type="Rhea" id="RHEA:22564"/>
        <dbReference type="Rhea" id="RHEA-COMP:9925"/>
        <dbReference type="Rhea" id="RHEA-COMP:9926"/>
        <dbReference type="ChEBI" id="CHEBI:15378"/>
        <dbReference type="ChEBI" id="CHEBI:57783"/>
        <dbReference type="ChEBI" id="CHEBI:58349"/>
        <dbReference type="ChEBI" id="CHEBI:78784"/>
        <dbReference type="ChEBI" id="CHEBI:78785"/>
        <dbReference type="EC" id="1.3.1.39"/>
    </reaction>
    <physiologicalReaction direction="right-to-left" evidence="47">
        <dbReference type="Rhea" id="RHEA:22566"/>
    </physiologicalReaction>
</comment>
<comment type="catalytic activity">
    <reaction evidence="59">
        <text>octanoyl-[ACP] + malonyl-[ACP] + H(+) = 3-oxodecanoyl-[ACP] + holo-[ACP] + CO2</text>
        <dbReference type="Rhea" id="RHEA:41852"/>
        <dbReference type="Rhea" id="RHEA-COMP:9623"/>
        <dbReference type="Rhea" id="RHEA-COMP:9636"/>
        <dbReference type="Rhea" id="RHEA-COMP:9637"/>
        <dbReference type="Rhea" id="RHEA-COMP:9685"/>
        <dbReference type="ChEBI" id="CHEBI:15378"/>
        <dbReference type="ChEBI" id="CHEBI:16526"/>
        <dbReference type="ChEBI" id="CHEBI:64479"/>
        <dbReference type="ChEBI" id="CHEBI:78449"/>
        <dbReference type="ChEBI" id="CHEBI:78463"/>
        <dbReference type="ChEBI" id="CHEBI:78464"/>
    </reaction>
    <physiologicalReaction direction="left-to-right" evidence="59">
        <dbReference type="Rhea" id="RHEA:41853"/>
    </physiologicalReaction>
</comment>
<dbReference type="Gene3D" id="3.30.70.3290">
    <property type="match status" value="1"/>
</dbReference>
<comment type="catalytic activity">
    <reaction evidence="21">
        <text>(3R)-hydroxyhexanoyl-[ACP] = (2E)-hexenoyl-[ACP] + H2O</text>
        <dbReference type="Rhea" id="RHEA:41828"/>
        <dbReference type="Rhea" id="RHEA-COMP:9630"/>
        <dbReference type="Rhea" id="RHEA-COMP:9631"/>
        <dbReference type="ChEBI" id="CHEBI:15377"/>
        <dbReference type="ChEBI" id="CHEBI:78457"/>
        <dbReference type="ChEBI" id="CHEBI:78458"/>
    </reaction>
    <physiologicalReaction direction="left-to-right" evidence="21">
        <dbReference type="Rhea" id="RHEA:41829"/>
    </physiologicalReaction>
</comment>
<dbReference type="InterPro" id="IPR013968">
    <property type="entry name" value="PKS_KR"/>
</dbReference>
<evidence type="ECO:0000256" key="57">
    <source>
        <dbReference type="ARBA" id="ARBA00049449"/>
    </source>
</evidence>
<dbReference type="Gene3D" id="3.40.366.10">
    <property type="entry name" value="Malonyl-Coenzyme A Acyl Carrier Protein, domain 2"/>
    <property type="match status" value="1"/>
</dbReference>
<feature type="domain" description="PKS/mFAS DH" evidence="63">
    <location>
        <begin position="867"/>
        <end position="1124"/>
    </location>
</feature>
<evidence type="ECO:0000256" key="44">
    <source>
        <dbReference type="ARBA" id="ARBA00048420"/>
    </source>
</evidence>
<comment type="catalytic activity">
    <reaction evidence="38">
        <text>(2E)-hexenoyl-[ACP] + NADPH + H(+) = hexanoyl-[ACP] + NADP(+)</text>
        <dbReference type="Rhea" id="RHEA:41832"/>
        <dbReference type="Rhea" id="RHEA-COMP:9631"/>
        <dbReference type="Rhea" id="RHEA-COMP:9632"/>
        <dbReference type="ChEBI" id="CHEBI:15378"/>
        <dbReference type="ChEBI" id="CHEBI:57783"/>
        <dbReference type="ChEBI" id="CHEBI:58349"/>
        <dbReference type="ChEBI" id="CHEBI:78458"/>
        <dbReference type="ChEBI" id="CHEBI:78459"/>
    </reaction>
    <physiologicalReaction direction="left-to-right" evidence="38">
        <dbReference type="Rhea" id="RHEA:41833"/>
    </physiologicalReaction>
</comment>
<dbReference type="EC" id="2.3.1.85" evidence="4"/>
<dbReference type="InterPro" id="IPR020806">
    <property type="entry name" value="PKS_PP-bd"/>
</dbReference>
<keyword evidence="17" id="KW-0456">Lyase</keyword>
<feature type="region of interest" description="N-terminal hotdog fold" evidence="60">
    <location>
        <begin position="867"/>
        <end position="993"/>
    </location>
</feature>
<comment type="catalytic activity">
    <reaction evidence="37">
        <text>(2E)-hexadecenoyl-[ACP] + NADPH + H(+) = hexadecanoyl-[ACP] + NADP(+)</text>
        <dbReference type="Rhea" id="RHEA:41912"/>
        <dbReference type="Rhea" id="RHEA-COMP:9651"/>
        <dbReference type="Rhea" id="RHEA-COMP:9652"/>
        <dbReference type="ChEBI" id="CHEBI:15378"/>
        <dbReference type="ChEBI" id="CHEBI:57783"/>
        <dbReference type="ChEBI" id="CHEBI:58349"/>
        <dbReference type="ChEBI" id="CHEBI:78481"/>
        <dbReference type="ChEBI" id="CHEBI:78483"/>
    </reaction>
    <physiologicalReaction direction="left-to-right" evidence="37">
        <dbReference type="Rhea" id="RHEA:41913"/>
    </physiologicalReaction>
</comment>
<comment type="catalytic activity">
    <reaction evidence="30">
        <text>3-oxooctadecanoyl-[ACP] + NADPH + H(+) = (3R)-hydroxyoctadecanoyl-[ACP] + NADP(+)</text>
        <dbReference type="Rhea" id="RHEA:41920"/>
        <dbReference type="Rhea" id="RHEA-COMP:9653"/>
        <dbReference type="Rhea" id="RHEA-COMP:9654"/>
        <dbReference type="ChEBI" id="CHEBI:15378"/>
        <dbReference type="ChEBI" id="CHEBI:57783"/>
        <dbReference type="ChEBI" id="CHEBI:58349"/>
        <dbReference type="ChEBI" id="CHEBI:78487"/>
        <dbReference type="ChEBI" id="CHEBI:78488"/>
    </reaction>
    <physiologicalReaction direction="left-to-right" evidence="30">
        <dbReference type="Rhea" id="RHEA:41921"/>
    </physiologicalReaction>
</comment>
<keyword evidence="16" id="KW-0007">Acetylation</keyword>
<feature type="domain" description="Ketosynthase family 3 (KS3)" evidence="62">
    <location>
        <begin position="22"/>
        <end position="427"/>
    </location>
</feature>
<dbReference type="InterPro" id="IPR049391">
    <property type="entry name" value="FAS_pseudo-KR"/>
</dbReference>
<evidence type="ECO:0000256" key="26">
    <source>
        <dbReference type="ARBA" id="ARBA00023401"/>
    </source>
</evidence>
<comment type="catalytic activity">
    <reaction evidence="27">
        <text>(3R)-hydroxybutanoyl-[ACP] = (2E)-butenoyl-[ACP] + H2O</text>
        <dbReference type="Rhea" id="RHEA:41808"/>
        <dbReference type="Rhea" id="RHEA-COMP:9626"/>
        <dbReference type="Rhea" id="RHEA-COMP:9627"/>
        <dbReference type="ChEBI" id="CHEBI:15377"/>
        <dbReference type="ChEBI" id="CHEBI:78451"/>
        <dbReference type="ChEBI" id="CHEBI:78453"/>
    </reaction>
    <physiologicalReaction direction="left-to-right" evidence="27">
        <dbReference type="Rhea" id="RHEA:41809"/>
    </physiologicalReaction>
</comment>
<dbReference type="Gene3D" id="3.90.180.10">
    <property type="entry name" value="Medium-chain alcohol dehydrogenases, catalytic domain"/>
    <property type="match status" value="1"/>
</dbReference>
<comment type="catalytic activity">
    <reaction evidence="54">
        <text>3-oxododecanoyl-[ACP] + NADPH + H(+) = (3R)-hydroxydodecanoyl-[ACP] + NADP(+)</text>
        <dbReference type="Rhea" id="RHEA:41872"/>
        <dbReference type="Rhea" id="RHEA-COMP:9641"/>
        <dbReference type="Rhea" id="RHEA-COMP:9642"/>
        <dbReference type="ChEBI" id="CHEBI:15378"/>
        <dbReference type="ChEBI" id="CHEBI:57783"/>
        <dbReference type="ChEBI" id="CHEBI:58349"/>
        <dbReference type="ChEBI" id="CHEBI:78469"/>
        <dbReference type="ChEBI" id="CHEBI:78470"/>
    </reaction>
    <physiologicalReaction direction="left-to-right" evidence="54">
        <dbReference type="Rhea" id="RHEA:41873"/>
    </physiologicalReaction>
</comment>
<evidence type="ECO:0000256" key="46">
    <source>
        <dbReference type="ARBA" id="ARBA00048571"/>
    </source>
</evidence>
<evidence type="ECO:0000256" key="50">
    <source>
        <dbReference type="ARBA" id="ARBA00048935"/>
    </source>
</evidence>
<dbReference type="Gene3D" id="3.10.129.110">
    <property type="entry name" value="Polyketide synthase dehydratase"/>
    <property type="match status" value="1"/>
</dbReference>
<comment type="catalytic activity">
    <reaction evidence="53">
        <text>(2E)-tetradecenoyl-[ACP] + NADPH + H(+) = tetradecanoyl-[ACP] + NADP(+)</text>
        <dbReference type="Rhea" id="RHEA:41896"/>
        <dbReference type="Rhea" id="RHEA-COMP:9647"/>
        <dbReference type="Rhea" id="RHEA-COMP:9648"/>
        <dbReference type="ChEBI" id="CHEBI:15378"/>
        <dbReference type="ChEBI" id="CHEBI:57783"/>
        <dbReference type="ChEBI" id="CHEBI:58349"/>
        <dbReference type="ChEBI" id="CHEBI:78475"/>
        <dbReference type="ChEBI" id="CHEBI:78477"/>
    </reaction>
    <physiologicalReaction direction="left-to-right" evidence="53">
        <dbReference type="Rhea" id="RHEA:41897"/>
    </physiologicalReaction>
</comment>
<dbReference type="InterPro" id="IPR049900">
    <property type="entry name" value="PKS_mFAS_DH"/>
</dbReference>
<dbReference type="InterPro" id="IPR006162">
    <property type="entry name" value="Ppantetheine_attach_site"/>
</dbReference>
<comment type="catalytic activity">
    <reaction evidence="26">
        <text>(3R)-hydroxyhexadecanoyl-[ACP] = (2E)-hexadecenoyl-[ACP] + H2O</text>
        <dbReference type="Rhea" id="RHEA:41908"/>
        <dbReference type="Rhea" id="RHEA-COMP:9650"/>
        <dbReference type="Rhea" id="RHEA-COMP:9651"/>
        <dbReference type="ChEBI" id="CHEBI:15377"/>
        <dbReference type="ChEBI" id="CHEBI:78480"/>
        <dbReference type="ChEBI" id="CHEBI:78481"/>
    </reaction>
    <physiologicalReaction direction="left-to-right" evidence="26">
        <dbReference type="Rhea" id="RHEA:41909"/>
    </physiologicalReaction>
</comment>
<evidence type="ECO:0000256" key="3">
    <source>
        <dbReference type="ARBA" id="ARBA00012480"/>
    </source>
</evidence>
<dbReference type="GO" id="GO:0004313">
    <property type="term" value="F:[acyl-carrier-protein] S-acetyltransferase activity"/>
    <property type="evidence" value="ECO:0007669"/>
    <property type="project" value="UniProtKB-EC"/>
</dbReference>
<gene>
    <name evidence="64" type="primary">similar to Fatty acid synthase</name>
    <name evidence="64" type="ORF">CLUMA_CG012828</name>
</gene>
<dbReference type="CDD" id="cd08954">
    <property type="entry name" value="KR_1_FAS_SDR_x"/>
    <property type="match status" value="1"/>
</dbReference>
<dbReference type="Pfam" id="PF00975">
    <property type="entry name" value="Thioesterase"/>
    <property type="match status" value="1"/>
</dbReference>
<keyword evidence="65" id="KW-1185">Reference proteome</keyword>
<evidence type="ECO:0000256" key="20">
    <source>
        <dbReference type="ARBA" id="ARBA00023351"/>
    </source>
</evidence>
<sequence length="2388" mass="266198">MDRSPPREQMKLFSRVYPLTPEDEIVISGISGRFPSSNNMHDFAHNLYNKVDMVDDDERRWRHTNPEIPKRMGKVSNLEKFDATFFGVHFKQSHTMDPQCRMLLEHAYEAVLDAGINPKTLRGSRTGVFIGACFAESEKTWFYEKVSTGGFGITGCSRAMLANRISFTLGLTGPSFLLDTACSSSMYALDCAFNAIRSGECDAALVGGSNLLLHPYVTLQFARLGVLAPNGYCRPFDKDATGYTRAEAICVLYLQKAKNSKRIYSNLLYSKTNCDGHKEEGITYPSGKMQMKLLKEFYEDINILPSSVDFVEAHSTGTVVGDPEECRALDVVFCTGRDKPLPVGSVKSNMGHSESTSGACSIAKVILAFEKKLIPPNINFVEIRPGLESLESGRLRVVADPEELKGPLISINSFGFGGGNAHALFKANLKDKINKGIPSDNLPRLVVWSGRTEEAVNLIVDSVTKQPLDAEYVGLLHSCVTGESAPANIYRGYGVFAQKDPSENATCLSRDVKHFTGFKRPIVWVYSGMGSQWCGMGRDLMQIPLFSESIEKCHEILAQRGLNLKEIITSDDPKMFDNILHSFVGIAAIQIGLTDILKTLGMEPDHIIGHSVGELGCAYADGCFTAEEMILSSYSRGMASIETKVVYGSMAAVGMGYRKLRTMVPDGIEIACHNSADSCTISGPADNITNFVKELKSKNIFAKEVQCSNIPYHSKYIAEMGPRLLGRLTEVIKHPKKRSSKWLSSSVPKIRWDSVETQYSSAHYHTNNLLSSVLFEETSALLPRNALTVEIAPHSLLQAILRKSIPEAVHVGLTKRENKSNTTLFLSALGTLYEHGIDLDISKLYPPVDFPVSRGTPMISPLIKWEHSEDWFVTKFESQKSNRSGERHVVMNLGDQEFEYMSGHTIDGRILFPATAYLHLVWETMGLMMGVFFFELCIEFEDVKFIRATALPKNQDVEFTIMIQPGSGRFEITEGSSVLVTGFIKVVENLKLSEIKPPKDNGYPTLPTRDFYKELRLRGYHYNGLFRSVEEARGDGLVGKVKWNSNWVAFMDCLLQIHIVGQDSRGLLLPTGIQKLLINPKIHKEMVLDFDNENITLDVFTCKNLKILRSGGVEIRGLQASPVNRRRPPGVPVLETCQFVPHLPTPFLSKDEMSRFFVQLGLENVPTHKVLSVEIDSNDKKDILSEYFAQAMGDLPLVTSEINYLTSRDVKIGNINVEDRKLAAFKNCLFVLRSNCLGDQQFLEYAVQYICKGGFLISREPNDIKLKFLNQLPQEYQLIAIVPTEDETVVMLQCHKNKVNNHQQIVKVSSTSFEWVEELKEAIKAGPVLAYSEKEELSGIVGLVNCIRKEPNGLNLKCVFIDDHRAPPFDLEHQFYKTHLQQGLAINIFKNGQWGSYKHFLLKQVKENGRRVDHCYANCLTRGDLSSMTWLHGPYNHGKPKGDLVRLQYASLNFRDVMLATGKLTAEVFGSGRLDQLCILGFEFSGHTENNRRVMGMVISGALATHIEADDTLLWDCPEQWTLEEAATIPVVYGTVYSAFFLTTQIVSGKTILIHAGSGGVGLAAIRVAFAYGLEVFTTVSTEEKKRFLLNEFPELKEANIGNSRDTSFEDLIIERTDGKGVDYVLNSLADEKLQASIRCLGKGGKFLEIGKFDLANDTKIGLGNFLKEISFNAVLVDNLFHASPKDKLVLQRLVENDIAKGIIKPLKTTVFDAQDIEKAFRYLASGKHVGKVILKVRENESDLATLPISVVPRSYCSPSLTYIIPGGLGGFGLELADWLVLRGCRKLVLSSSRGITKQYQAYRIKIWESYGVKVAVNTSDISTKSGCEQLIRESMKLGPVGGIFNLAVILKDGIFENQDAEKFIECMAPKAVATKHLDEISRQLCPDLHYFVIFSSVSCGRGNAGQSNYGMANSVMERIIEHRHALGLPAKAIQWGAVGEVGLVADMQEDKLDMEIGGTLQQRISSCLEELDPLISSNYPVIGSMVVAEKRVGVGAGMSVIESVMNIMSIRDIKSVSMDATLSEIGMDSLMAVEIRQMLEREYELFLSPQDLRSLTFMKLQELTLSNESQDPDNVKVKFATDDVPVGVELMLRNLGDEKTSDQTILRLMSQENNTKNTSCVLLVPGIEGVAGNAWRKVANSLALPAYMLQIMNTKDAFSIQEITNSIFDDVQQQVFNKGKDHYYIVGYSFGALITMELAKMFENKGLRGQIVLIDGAPSFLKKLVVDQMPSTHSDEAVQRVLISGVLRTVYPEEKIDVDEIMVKCPTWDSRVQRVVELSTDQYLYSTEYLRAMANCLFQRIKMVIEYKPDTSQLVRSPVTLVRPTELSIVDLDEDYGINKMIRGAANVRFIEGNHLTMLENPKLIQIINELDPALEANRSFKKHYSI</sequence>
<comment type="catalytic activity">
    <reaction evidence="55">
        <text>3-oxohexadecanoyl-[ACP] + NADPH + H(+) = (3R)-hydroxyhexadecanoyl-[ACP] + NADP(+)</text>
        <dbReference type="Rhea" id="RHEA:41904"/>
        <dbReference type="Rhea" id="RHEA-COMP:9649"/>
        <dbReference type="Rhea" id="RHEA-COMP:9650"/>
        <dbReference type="ChEBI" id="CHEBI:15378"/>
        <dbReference type="ChEBI" id="CHEBI:57783"/>
        <dbReference type="ChEBI" id="CHEBI:58349"/>
        <dbReference type="ChEBI" id="CHEBI:78478"/>
        <dbReference type="ChEBI" id="CHEBI:78480"/>
    </reaction>
    <physiologicalReaction direction="left-to-right" evidence="55">
        <dbReference type="Rhea" id="RHEA:41905"/>
    </physiologicalReaction>
</comment>
<dbReference type="InterPro" id="IPR049552">
    <property type="entry name" value="PKS_DH_N"/>
</dbReference>
<dbReference type="SMART" id="SM00827">
    <property type="entry name" value="PKS_AT"/>
    <property type="match status" value="1"/>
</dbReference>
<evidence type="ECO:0000256" key="58">
    <source>
        <dbReference type="ARBA" id="ARBA00049521"/>
    </source>
</evidence>
<dbReference type="GO" id="GO:0141148">
    <property type="term" value="F:enoyl-[acyl-carrier-protein] reductase (NADPH) activity"/>
    <property type="evidence" value="ECO:0007669"/>
    <property type="project" value="UniProtKB-EC"/>
</dbReference>
<evidence type="ECO:0000256" key="11">
    <source>
        <dbReference type="ARBA" id="ARBA00022450"/>
    </source>
</evidence>
<evidence type="ECO:0000313" key="65">
    <source>
        <dbReference type="Proteomes" id="UP000183832"/>
    </source>
</evidence>
<dbReference type="SUPFAM" id="SSF55048">
    <property type="entry name" value="Probable ACP-binding domain of malonyl-CoA ACP transacylase"/>
    <property type="match status" value="1"/>
</dbReference>
<organism evidence="64 65">
    <name type="scientific">Clunio marinus</name>
    <dbReference type="NCBI Taxonomy" id="568069"/>
    <lineage>
        <taxon>Eukaryota</taxon>
        <taxon>Metazoa</taxon>
        <taxon>Ecdysozoa</taxon>
        <taxon>Arthropoda</taxon>
        <taxon>Hexapoda</taxon>
        <taxon>Insecta</taxon>
        <taxon>Pterygota</taxon>
        <taxon>Neoptera</taxon>
        <taxon>Endopterygota</taxon>
        <taxon>Diptera</taxon>
        <taxon>Nematocera</taxon>
        <taxon>Chironomoidea</taxon>
        <taxon>Chironomidae</taxon>
        <taxon>Clunio</taxon>
    </lineage>
</organism>
<evidence type="ECO:0000256" key="38">
    <source>
        <dbReference type="ARBA" id="ARBA00047897"/>
    </source>
</evidence>
<dbReference type="SUPFAM" id="SSF51735">
    <property type="entry name" value="NAD(P)-binding Rossmann-fold domains"/>
    <property type="match status" value="2"/>
</dbReference>
<dbReference type="InterPro" id="IPR036736">
    <property type="entry name" value="ACP-like_sf"/>
</dbReference>
<dbReference type="InterPro" id="IPR016039">
    <property type="entry name" value="Thiolase-like"/>
</dbReference>
<dbReference type="Gene3D" id="3.40.50.720">
    <property type="entry name" value="NAD(P)-binding Rossmann-like Domain"/>
    <property type="match status" value="1"/>
</dbReference>
<evidence type="ECO:0000256" key="9">
    <source>
        <dbReference type="ARBA" id="ARBA00013258"/>
    </source>
</evidence>
<evidence type="ECO:0000256" key="41">
    <source>
        <dbReference type="ARBA" id="ARBA00048051"/>
    </source>
</evidence>
<evidence type="ECO:0000256" key="22">
    <source>
        <dbReference type="ARBA" id="ARBA00023388"/>
    </source>
</evidence>
<evidence type="ECO:0000256" key="25">
    <source>
        <dbReference type="ARBA" id="ARBA00023399"/>
    </source>
</evidence>
<evidence type="ECO:0000256" key="17">
    <source>
        <dbReference type="ARBA" id="ARBA00023239"/>
    </source>
</evidence>
<dbReference type="PROSITE" id="PS50075">
    <property type="entry name" value="CARRIER"/>
    <property type="match status" value="1"/>
</dbReference>
<dbReference type="InterPro" id="IPR042104">
    <property type="entry name" value="PKS_dehydratase_sf"/>
</dbReference>
<accession>A0A1J1IGX7</accession>
<evidence type="ECO:0000256" key="48">
    <source>
        <dbReference type="ARBA" id="ARBA00048691"/>
    </source>
</evidence>
<dbReference type="InterPro" id="IPR020843">
    <property type="entry name" value="ER"/>
</dbReference>
<dbReference type="Gene3D" id="3.40.47.10">
    <property type="match status" value="1"/>
</dbReference>
<evidence type="ECO:0000256" key="8">
    <source>
        <dbReference type="ARBA" id="ARBA00013256"/>
    </source>
</evidence>
<dbReference type="SMART" id="SM00825">
    <property type="entry name" value="PKS_KS"/>
    <property type="match status" value="1"/>
</dbReference>
<dbReference type="InterPro" id="IPR009081">
    <property type="entry name" value="PP-bd_ACP"/>
</dbReference>
<comment type="function">
    <text evidence="28">Fatty acid synthetase is a multifunctional enzyme that catalyzes the de novo biosynthesis of long-chain saturated fatty acids starting from acetyl-CoA and malonyl-CoA in the presence of NADPH. This multifunctional protein contains 7 catalytic activities and a site for the binding of the prosthetic group 4'-phosphopantetheine of the acyl carrier protein ([ACP]) domain.</text>
</comment>
<evidence type="ECO:0000256" key="10">
    <source>
        <dbReference type="ARBA" id="ARBA00018769"/>
    </source>
</evidence>
<comment type="catalytic activity">
    <reaction evidence="45">
        <text>a fatty acyl-[ACP] + malonyl-[ACP] + H(+) = a 3-oxoacyl-[ACP] + holo-[ACP] + CO2</text>
        <dbReference type="Rhea" id="RHEA:22836"/>
        <dbReference type="Rhea" id="RHEA-COMP:9623"/>
        <dbReference type="Rhea" id="RHEA-COMP:9685"/>
        <dbReference type="Rhea" id="RHEA-COMP:9916"/>
        <dbReference type="Rhea" id="RHEA-COMP:14125"/>
        <dbReference type="ChEBI" id="CHEBI:15378"/>
        <dbReference type="ChEBI" id="CHEBI:16526"/>
        <dbReference type="ChEBI" id="CHEBI:64479"/>
        <dbReference type="ChEBI" id="CHEBI:78449"/>
        <dbReference type="ChEBI" id="CHEBI:78776"/>
        <dbReference type="ChEBI" id="CHEBI:138651"/>
        <dbReference type="EC" id="2.3.1.41"/>
    </reaction>
    <physiologicalReaction direction="left-to-right" evidence="45">
        <dbReference type="Rhea" id="RHEA:22837"/>
    </physiologicalReaction>
</comment>
<dbReference type="UniPathway" id="UPA00094"/>
<evidence type="ECO:0000256" key="35">
    <source>
        <dbReference type="ARBA" id="ARBA00047500"/>
    </source>
</evidence>
<evidence type="ECO:0000256" key="37">
    <source>
        <dbReference type="ARBA" id="ARBA00047810"/>
    </source>
</evidence>
<dbReference type="SUPFAM" id="SSF52151">
    <property type="entry name" value="FabD/lysophospholipase-like"/>
    <property type="match status" value="1"/>
</dbReference>
<dbReference type="EC" id="1.1.1.100" evidence="5"/>
<keyword evidence="14" id="KW-0702">S-nitrosylation</keyword>
<evidence type="ECO:0000256" key="32">
    <source>
        <dbReference type="ARBA" id="ARBA00047400"/>
    </source>
</evidence>
<feature type="domain" description="Carrier" evidence="61">
    <location>
        <begin position="1995"/>
        <end position="2072"/>
    </location>
</feature>
<dbReference type="SMART" id="SM00822">
    <property type="entry name" value="PKS_KR"/>
    <property type="match status" value="1"/>
</dbReference>
<evidence type="ECO:0000256" key="47">
    <source>
        <dbReference type="ARBA" id="ARBA00048650"/>
    </source>
</evidence>
<comment type="catalytic activity">
    <reaction evidence="31">
        <text>hexanoyl-[ACP] + malonyl-[ACP] + H(+) = 3-oxooctanoyl-[ACP] + holo-[ACP] + CO2</text>
        <dbReference type="Rhea" id="RHEA:41836"/>
        <dbReference type="Rhea" id="RHEA-COMP:9623"/>
        <dbReference type="Rhea" id="RHEA-COMP:9632"/>
        <dbReference type="Rhea" id="RHEA-COMP:9633"/>
        <dbReference type="Rhea" id="RHEA-COMP:9685"/>
        <dbReference type="ChEBI" id="CHEBI:15378"/>
        <dbReference type="ChEBI" id="CHEBI:16526"/>
        <dbReference type="ChEBI" id="CHEBI:64479"/>
        <dbReference type="ChEBI" id="CHEBI:78449"/>
        <dbReference type="ChEBI" id="CHEBI:78459"/>
        <dbReference type="ChEBI" id="CHEBI:78460"/>
    </reaction>
    <physiologicalReaction direction="left-to-right" evidence="31">
        <dbReference type="Rhea" id="RHEA:41837"/>
    </physiologicalReaction>
</comment>
<dbReference type="GO" id="GO:0004314">
    <property type="term" value="F:[acyl-carrier-protein] S-malonyltransferase activity"/>
    <property type="evidence" value="ECO:0007669"/>
    <property type="project" value="UniProtKB-EC"/>
</dbReference>